<dbReference type="EMBL" id="JABACJ020000024">
    <property type="protein sequence ID" value="MBU3877919.1"/>
    <property type="molecule type" value="Genomic_DNA"/>
</dbReference>
<accession>A0ABS6D8W5</accession>
<evidence type="ECO:0000256" key="2">
    <source>
        <dbReference type="ARBA" id="ARBA00022692"/>
    </source>
</evidence>
<keyword evidence="7" id="KW-1185">Reference proteome</keyword>
<evidence type="ECO:0000256" key="3">
    <source>
        <dbReference type="ARBA" id="ARBA00022989"/>
    </source>
</evidence>
<dbReference type="RefSeq" id="WP_168866502.1">
    <property type="nucleotide sequence ID" value="NZ_JABACJ020000024.1"/>
</dbReference>
<gene>
    <name evidence="6" type="ORF">HGO97_019125</name>
</gene>
<evidence type="ECO:0000256" key="5">
    <source>
        <dbReference type="SAM" id="Phobius"/>
    </source>
</evidence>
<reference evidence="6 7" key="1">
    <citation type="submission" date="2021-06" db="EMBL/GenBank/DDBJ databases">
        <title>Faecalicatena sp. nov. isolated from porcine feces.</title>
        <authorList>
            <person name="Oh B.S."/>
            <person name="Lee J.H."/>
        </authorList>
    </citation>
    <scope>NUCLEOTIDE SEQUENCE [LARGE SCALE GENOMIC DNA]</scope>
    <source>
        <strain evidence="6 7">AGMB00832</strain>
    </source>
</reference>
<dbReference type="PANTHER" id="PTHR37306">
    <property type="entry name" value="COLICIN V PRODUCTION PROTEIN"/>
    <property type="match status" value="1"/>
</dbReference>
<protein>
    <submittedName>
        <fullName evidence="6">CvpA family protein</fullName>
    </submittedName>
</protein>
<comment type="caution">
    <text evidence="6">The sequence shown here is derived from an EMBL/GenBank/DDBJ whole genome shotgun (WGS) entry which is preliminary data.</text>
</comment>
<comment type="subcellular location">
    <subcellularLocation>
        <location evidence="1">Membrane</location>
        <topology evidence="1">Multi-pass membrane protein</topology>
    </subcellularLocation>
</comment>
<evidence type="ECO:0000256" key="4">
    <source>
        <dbReference type="ARBA" id="ARBA00023136"/>
    </source>
</evidence>
<dbReference type="Proteomes" id="UP000723714">
    <property type="component" value="Unassembled WGS sequence"/>
</dbReference>
<feature type="transmembrane region" description="Helical" evidence="5">
    <location>
        <begin position="177"/>
        <end position="201"/>
    </location>
</feature>
<sequence length="272" mass="30107">MDNWLLIIVGVIFLICIVVGFVRGFFKSALSLLSTVLTIVLMIVLNPYVAQALTKYTPIDDMIEKKCIEAFMPDISTEELAKVDLSGTPLADLSEDDLANLKQLDWERLGITAGDILKVIGDIPKDVQIKLIEDSTLPSFMKELILENNNTAIYQELNVANFPEYVASYIARMVIKVLSFLVTFLLAVIIVKALMAAVDIIGELPVVGTLNHLAGGVLGVFVALLIVWLGFLVLTMVYSTVVGKQCFDMIESSQILTFLYDKNILLQKLVKF</sequence>
<name>A0ABS6D8W5_9FIRM</name>
<proteinExistence type="predicted"/>
<feature type="transmembrane region" description="Helical" evidence="5">
    <location>
        <begin position="32"/>
        <end position="49"/>
    </location>
</feature>
<evidence type="ECO:0000313" key="6">
    <source>
        <dbReference type="EMBL" id="MBU3877919.1"/>
    </source>
</evidence>
<feature type="transmembrane region" description="Helical" evidence="5">
    <location>
        <begin position="213"/>
        <end position="234"/>
    </location>
</feature>
<evidence type="ECO:0000313" key="7">
    <source>
        <dbReference type="Proteomes" id="UP000723714"/>
    </source>
</evidence>
<dbReference type="Pfam" id="PF02674">
    <property type="entry name" value="Colicin_V"/>
    <property type="match status" value="2"/>
</dbReference>
<evidence type="ECO:0000256" key="1">
    <source>
        <dbReference type="ARBA" id="ARBA00004141"/>
    </source>
</evidence>
<dbReference type="InterPro" id="IPR003825">
    <property type="entry name" value="Colicin-V_CvpA"/>
</dbReference>
<keyword evidence="4 5" id="KW-0472">Membrane</keyword>
<dbReference type="PANTHER" id="PTHR37306:SF1">
    <property type="entry name" value="COLICIN V PRODUCTION PROTEIN"/>
    <property type="match status" value="1"/>
</dbReference>
<keyword evidence="2 5" id="KW-0812">Transmembrane</keyword>
<organism evidence="6 7">
    <name type="scientific">Faecalicatena faecalis</name>
    <dbReference type="NCBI Taxonomy" id="2726362"/>
    <lineage>
        <taxon>Bacteria</taxon>
        <taxon>Bacillati</taxon>
        <taxon>Bacillota</taxon>
        <taxon>Clostridia</taxon>
        <taxon>Lachnospirales</taxon>
        <taxon>Lachnospiraceae</taxon>
        <taxon>Faecalicatena</taxon>
    </lineage>
</organism>
<feature type="transmembrane region" description="Helical" evidence="5">
    <location>
        <begin position="5"/>
        <end position="26"/>
    </location>
</feature>
<keyword evidence="3 5" id="KW-1133">Transmembrane helix</keyword>